<dbReference type="EMBL" id="MVBM01000009">
    <property type="protein sequence ID" value="OOK66556.1"/>
    <property type="molecule type" value="Genomic_DNA"/>
</dbReference>
<reference evidence="1 2" key="1">
    <citation type="submission" date="2017-02" db="EMBL/GenBank/DDBJ databases">
        <title>Complete genome sequences of Mycobacterium kansasii strains isolated from rhesus macaques.</title>
        <authorList>
            <person name="Panda A."/>
            <person name="Nagaraj S."/>
            <person name="Zhao X."/>
            <person name="Tettelin H."/>
            <person name="Detolla L.J."/>
        </authorList>
    </citation>
    <scope>NUCLEOTIDE SEQUENCE [LARGE SCALE GENOMIC DNA]</scope>
    <source>
        <strain evidence="1 2">11-3813</strain>
    </source>
</reference>
<evidence type="ECO:0000313" key="2">
    <source>
        <dbReference type="Proteomes" id="UP000189229"/>
    </source>
</evidence>
<name>A0A1V3WJE2_MYCKA</name>
<dbReference type="AlphaFoldDB" id="A0A1V3WJE2"/>
<accession>A0A1V3WJE2</accession>
<proteinExistence type="predicted"/>
<dbReference type="Proteomes" id="UP000189229">
    <property type="component" value="Unassembled WGS sequence"/>
</dbReference>
<protein>
    <submittedName>
        <fullName evidence="1">Esterase domain protein</fullName>
    </submittedName>
</protein>
<comment type="caution">
    <text evidence="1">The sequence shown here is derived from an EMBL/GenBank/DDBJ whole genome shotgun (WGS) entry which is preliminary data.</text>
</comment>
<organism evidence="1 2">
    <name type="scientific">Mycobacterium kansasii</name>
    <dbReference type="NCBI Taxonomy" id="1768"/>
    <lineage>
        <taxon>Bacteria</taxon>
        <taxon>Bacillati</taxon>
        <taxon>Actinomycetota</taxon>
        <taxon>Actinomycetes</taxon>
        <taxon>Mycobacteriales</taxon>
        <taxon>Mycobacteriaceae</taxon>
        <taxon>Mycobacterium</taxon>
    </lineage>
</organism>
<sequence>MANQPETPVYGPCRVITVVGSNAAQASALPPNSLAMVSALFPAFG</sequence>
<evidence type="ECO:0000313" key="1">
    <source>
        <dbReference type="EMBL" id="OOK66556.1"/>
    </source>
</evidence>
<gene>
    <name evidence="1" type="ORF">BZL30_8074</name>
</gene>